<protein>
    <submittedName>
        <fullName evidence="2">Succinoglycan biosynthesis protein ExoO</fullName>
        <ecNumber evidence="2">2.4.-.-</ecNumber>
    </submittedName>
</protein>
<dbReference type="PANTHER" id="PTHR43685:SF2">
    <property type="entry name" value="GLYCOSYLTRANSFERASE 2-LIKE DOMAIN-CONTAINING PROTEIN"/>
    <property type="match status" value="1"/>
</dbReference>
<keyword evidence="3" id="KW-1185">Reference proteome</keyword>
<accession>A0A7W6LPY0</accession>
<keyword evidence="2" id="KW-0328">Glycosyltransferase</keyword>
<comment type="caution">
    <text evidence="2">The sequence shown here is derived from an EMBL/GenBank/DDBJ whole genome shotgun (WGS) entry which is preliminary data.</text>
</comment>
<gene>
    <name evidence="2" type="ORF">GGQ90_002118</name>
</gene>
<evidence type="ECO:0000313" key="3">
    <source>
        <dbReference type="Proteomes" id="UP000590524"/>
    </source>
</evidence>
<dbReference type="GO" id="GO:0016757">
    <property type="term" value="F:glycosyltransferase activity"/>
    <property type="evidence" value="ECO:0007669"/>
    <property type="project" value="UniProtKB-KW"/>
</dbReference>
<name>A0A7W6LPY0_9SPHN</name>
<reference evidence="2 3" key="1">
    <citation type="submission" date="2020-08" db="EMBL/GenBank/DDBJ databases">
        <title>Genomic Encyclopedia of Type Strains, Phase IV (KMG-IV): sequencing the most valuable type-strain genomes for metagenomic binning, comparative biology and taxonomic classification.</title>
        <authorList>
            <person name="Goeker M."/>
        </authorList>
    </citation>
    <scope>NUCLEOTIDE SEQUENCE [LARGE SCALE GENOMIC DNA]</scope>
    <source>
        <strain evidence="2 3">DSM 19371</strain>
    </source>
</reference>
<evidence type="ECO:0000259" key="1">
    <source>
        <dbReference type="Pfam" id="PF00535"/>
    </source>
</evidence>
<dbReference type="InterPro" id="IPR050834">
    <property type="entry name" value="Glycosyltransf_2"/>
</dbReference>
<dbReference type="Proteomes" id="UP000590524">
    <property type="component" value="Unassembled WGS sequence"/>
</dbReference>
<evidence type="ECO:0000313" key="2">
    <source>
        <dbReference type="EMBL" id="MBB4148339.1"/>
    </source>
</evidence>
<dbReference type="EMBL" id="JACIEU010000007">
    <property type="protein sequence ID" value="MBB4148339.1"/>
    <property type="molecule type" value="Genomic_DNA"/>
</dbReference>
<dbReference type="RefSeq" id="WP_343053675.1">
    <property type="nucleotide sequence ID" value="NZ_JACIEU010000007.1"/>
</dbReference>
<feature type="domain" description="Glycosyltransferase 2-like" evidence="1">
    <location>
        <begin position="2"/>
        <end position="121"/>
    </location>
</feature>
<dbReference type="CDD" id="cd00761">
    <property type="entry name" value="Glyco_tranf_GTA_type"/>
    <property type="match status" value="1"/>
</dbReference>
<dbReference type="Gene3D" id="3.90.550.10">
    <property type="entry name" value="Spore Coat Polysaccharide Biosynthesis Protein SpsA, Chain A"/>
    <property type="match status" value="1"/>
</dbReference>
<sequence>MVIAAFNAEESLVRAVESALAQTVPVEVIIVDDASGDQTLKLAFALMRAHPQVRILTSGANEGPSAARNKGIVAARGEWIAILDADDAFAPERLRQLMMLGERHDADMVADNLCLYDWNADRVVGTALPQPGEVVRHIHPVDFVRNAITGQSRFDFGQLKPMFRRRFMMTRCLRYPPDLRHGEDFALMFDCLLADARFILTSEAYYLFTQRHGSISAQASGQSRTHLNLHAMRDHSLALLDRPRVRGDRRLTALLNRRARAIGQQLSWSRAYPHLRARQPLALMGAMMREWSNWPMLARHLFRRWQNRGMMIRGVQADRSNLSNSTLS</sequence>
<dbReference type="InterPro" id="IPR001173">
    <property type="entry name" value="Glyco_trans_2-like"/>
</dbReference>
<dbReference type="SUPFAM" id="SSF53448">
    <property type="entry name" value="Nucleotide-diphospho-sugar transferases"/>
    <property type="match status" value="1"/>
</dbReference>
<dbReference type="PANTHER" id="PTHR43685">
    <property type="entry name" value="GLYCOSYLTRANSFERASE"/>
    <property type="match status" value="1"/>
</dbReference>
<dbReference type="EC" id="2.4.-.-" evidence="2"/>
<organism evidence="2 3">
    <name type="scientific">Sphingobium scionense</name>
    <dbReference type="NCBI Taxonomy" id="1404341"/>
    <lineage>
        <taxon>Bacteria</taxon>
        <taxon>Pseudomonadati</taxon>
        <taxon>Pseudomonadota</taxon>
        <taxon>Alphaproteobacteria</taxon>
        <taxon>Sphingomonadales</taxon>
        <taxon>Sphingomonadaceae</taxon>
        <taxon>Sphingobium</taxon>
    </lineage>
</organism>
<dbReference type="AlphaFoldDB" id="A0A7W6LPY0"/>
<dbReference type="InterPro" id="IPR029044">
    <property type="entry name" value="Nucleotide-diphossugar_trans"/>
</dbReference>
<dbReference type="Pfam" id="PF00535">
    <property type="entry name" value="Glycos_transf_2"/>
    <property type="match status" value="1"/>
</dbReference>
<keyword evidence="2" id="KW-0808">Transferase</keyword>
<proteinExistence type="predicted"/>